<accession>A0A6J2V7A8</accession>
<dbReference type="PANTHER" id="PTHR47147">
    <property type="entry name" value="SYNCOILIN"/>
    <property type="match status" value="1"/>
</dbReference>
<dbReference type="Proteomes" id="UP000504632">
    <property type="component" value="Chromosome 4"/>
</dbReference>
<evidence type="ECO:0000256" key="4">
    <source>
        <dbReference type="SAM" id="MobiDB-lite"/>
    </source>
</evidence>
<dbReference type="Pfam" id="PF00038">
    <property type="entry name" value="Filament"/>
    <property type="match status" value="1"/>
</dbReference>
<proteinExistence type="predicted"/>
<feature type="domain" description="IF rod" evidence="5">
    <location>
        <begin position="119"/>
        <end position="375"/>
    </location>
</feature>
<keyword evidence="1" id="KW-0403">Intermediate filament</keyword>
<feature type="region of interest" description="Disordered" evidence="4">
    <location>
        <begin position="1"/>
        <end position="29"/>
    </location>
</feature>
<dbReference type="GeneID" id="115810409"/>
<dbReference type="InterPro" id="IPR039008">
    <property type="entry name" value="IF_rod_dom"/>
</dbReference>
<evidence type="ECO:0000313" key="7">
    <source>
        <dbReference type="RefSeq" id="XP_030628199.1"/>
    </source>
</evidence>
<feature type="coiled-coil region" evidence="3">
    <location>
        <begin position="297"/>
        <end position="363"/>
    </location>
</feature>
<evidence type="ECO:0000256" key="3">
    <source>
        <dbReference type="SAM" id="Coils"/>
    </source>
</evidence>
<dbReference type="GO" id="GO:0005882">
    <property type="term" value="C:intermediate filament"/>
    <property type="evidence" value="ECO:0007669"/>
    <property type="project" value="UniProtKB-KW"/>
</dbReference>
<feature type="coiled-coil region" evidence="3">
    <location>
        <begin position="140"/>
        <end position="174"/>
    </location>
</feature>
<keyword evidence="6" id="KW-1185">Reference proteome</keyword>
<evidence type="ECO:0000259" key="5">
    <source>
        <dbReference type="Pfam" id="PF00038"/>
    </source>
</evidence>
<sequence length="390" mass="45987">MEAVSECPERSEEDEGHPQEMSFREEYSERRRVLMEEDPERNSMNIGEVHCEINFTGDSNPDTGDFVDVKDGYIAQAHFSDLALPPVQREVQNTEDLAFLFEKCIGEVGDLERKRDALVQELLQLEQPMLQAVQEMRLQLTKTRSELSCTQLEKQRLQEEMSQVKRKLFAMVRDCIQTQVTMAAQQYEVAQLVLTQEELQSQVLDLIQETSHIREAHRNHLVALEEGLRSRRRPRAMSDLSHCRRASMEFGRYARSSMRSVEQWYEPRVMALLRRRQVGEEALRRTRELGQDLRTRLKPLKDESQKLELQKTCLEQRLALMEEQRRETMAQYKEAVFSLEESMRELKTELQVQINVNRQLEELRSMLLTQLDFYRRTVVDQDGSRTRTEE</sequence>
<reference evidence="7" key="1">
    <citation type="submission" date="2025-08" db="UniProtKB">
        <authorList>
            <consortium name="RefSeq"/>
        </authorList>
    </citation>
    <scope>IDENTIFICATION</scope>
</reference>
<dbReference type="Gene3D" id="1.20.5.170">
    <property type="match status" value="1"/>
</dbReference>
<organism evidence="6 7">
    <name type="scientific">Chanos chanos</name>
    <name type="common">Milkfish</name>
    <name type="synonym">Mugil chanos</name>
    <dbReference type="NCBI Taxonomy" id="29144"/>
    <lineage>
        <taxon>Eukaryota</taxon>
        <taxon>Metazoa</taxon>
        <taxon>Chordata</taxon>
        <taxon>Craniata</taxon>
        <taxon>Vertebrata</taxon>
        <taxon>Euteleostomi</taxon>
        <taxon>Actinopterygii</taxon>
        <taxon>Neopterygii</taxon>
        <taxon>Teleostei</taxon>
        <taxon>Ostariophysi</taxon>
        <taxon>Gonorynchiformes</taxon>
        <taxon>Chanidae</taxon>
        <taxon>Chanos</taxon>
    </lineage>
</organism>
<dbReference type="InParanoid" id="A0A6J2V7A8"/>
<protein>
    <submittedName>
        <fullName evidence="7">Syncoilin-like</fullName>
    </submittedName>
</protein>
<dbReference type="AlphaFoldDB" id="A0A6J2V7A8"/>
<dbReference type="PANTHER" id="PTHR47147:SF1">
    <property type="entry name" value="SYNCOILIN"/>
    <property type="match status" value="1"/>
</dbReference>
<feature type="compositionally biased region" description="Basic and acidic residues" evidence="4">
    <location>
        <begin position="16"/>
        <end position="29"/>
    </location>
</feature>
<name>A0A6J2V7A8_CHACN</name>
<keyword evidence="2 3" id="KW-0175">Coiled coil</keyword>
<dbReference type="OrthoDB" id="8842296at2759"/>
<dbReference type="InterPro" id="IPR027702">
    <property type="entry name" value="Syncoilin"/>
</dbReference>
<evidence type="ECO:0000313" key="6">
    <source>
        <dbReference type="Proteomes" id="UP000504632"/>
    </source>
</evidence>
<evidence type="ECO:0000256" key="1">
    <source>
        <dbReference type="ARBA" id="ARBA00022754"/>
    </source>
</evidence>
<evidence type="ECO:0000256" key="2">
    <source>
        <dbReference type="ARBA" id="ARBA00023054"/>
    </source>
</evidence>
<dbReference type="RefSeq" id="XP_030628199.1">
    <property type="nucleotide sequence ID" value="XM_030772339.1"/>
</dbReference>
<gene>
    <name evidence="7" type="primary">LOC115810409</name>
</gene>